<name>A0A919VSH9_9ACTN</name>
<keyword evidence="4" id="KW-1185">Reference proteome</keyword>
<evidence type="ECO:0000313" key="4">
    <source>
        <dbReference type="Proteomes" id="UP000680865"/>
    </source>
</evidence>
<reference evidence="3" key="1">
    <citation type="submission" date="2021-03" db="EMBL/GenBank/DDBJ databases">
        <title>Whole genome shotgun sequence of Actinoplanes consettensis NBRC 14913.</title>
        <authorList>
            <person name="Komaki H."/>
            <person name="Tamura T."/>
        </authorList>
    </citation>
    <scope>NUCLEOTIDE SEQUENCE</scope>
    <source>
        <strain evidence="3">NBRC 14913</strain>
    </source>
</reference>
<proteinExistence type="predicted"/>
<protein>
    <recommendedName>
        <fullName evidence="2">Glyoxalase-like domain-containing protein</fullName>
    </recommendedName>
</protein>
<dbReference type="Pfam" id="PF18029">
    <property type="entry name" value="Glyoxalase_6"/>
    <property type="match status" value="1"/>
</dbReference>
<dbReference type="EMBL" id="BOQP01000004">
    <property type="protein sequence ID" value="GIM67837.1"/>
    <property type="molecule type" value="Genomic_DNA"/>
</dbReference>
<dbReference type="CDD" id="cd06587">
    <property type="entry name" value="VOC"/>
    <property type="match status" value="1"/>
</dbReference>
<dbReference type="PANTHER" id="PTHR35908">
    <property type="entry name" value="HYPOTHETICAL FUSION PROTEIN"/>
    <property type="match status" value="1"/>
</dbReference>
<dbReference type="AlphaFoldDB" id="A0A919VSH9"/>
<gene>
    <name evidence="3" type="ORF">Aco04nite_08070</name>
</gene>
<sequence length="143" mass="15551">MSAALSYITFRCAPPCEPYDLALFWSRVLGTPVRPQDRSGDDEVGLVPAVPGGPGLLFVRVPDVKGVAHNRVTLEVEPSASQAEEIRRLLDLGAVLVADERRPGGRGRVVLADPVGNEFTVPRSQDERDDYDRRTASAPAAWE</sequence>
<feature type="domain" description="Glyoxalase-like" evidence="2">
    <location>
        <begin position="17"/>
        <end position="121"/>
    </location>
</feature>
<dbReference type="InterPro" id="IPR029068">
    <property type="entry name" value="Glyas_Bleomycin-R_OHBP_Dase"/>
</dbReference>
<evidence type="ECO:0000256" key="1">
    <source>
        <dbReference type="SAM" id="MobiDB-lite"/>
    </source>
</evidence>
<comment type="caution">
    <text evidence="3">The sequence shown here is derived from an EMBL/GenBank/DDBJ whole genome shotgun (WGS) entry which is preliminary data.</text>
</comment>
<dbReference type="Gene3D" id="3.10.180.10">
    <property type="entry name" value="2,3-Dihydroxybiphenyl 1,2-Dioxygenase, domain 1"/>
    <property type="match status" value="1"/>
</dbReference>
<dbReference type="Proteomes" id="UP000680865">
    <property type="component" value="Unassembled WGS sequence"/>
</dbReference>
<dbReference type="RefSeq" id="WP_212995808.1">
    <property type="nucleotide sequence ID" value="NZ_BAAATW010000002.1"/>
</dbReference>
<dbReference type="SUPFAM" id="SSF54593">
    <property type="entry name" value="Glyoxalase/Bleomycin resistance protein/Dihydroxybiphenyl dioxygenase"/>
    <property type="match status" value="1"/>
</dbReference>
<feature type="region of interest" description="Disordered" evidence="1">
    <location>
        <begin position="118"/>
        <end position="143"/>
    </location>
</feature>
<feature type="compositionally biased region" description="Basic and acidic residues" evidence="1">
    <location>
        <begin position="124"/>
        <end position="135"/>
    </location>
</feature>
<dbReference type="PANTHER" id="PTHR35908:SF1">
    <property type="entry name" value="CONSERVED PROTEIN"/>
    <property type="match status" value="1"/>
</dbReference>
<organism evidence="3 4">
    <name type="scientific">Winogradskya consettensis</name>
    <dbReference type="NCBI Taxonomy" id="113560"/>
    <lineage>
        <taxon>Bacteria</taxon>
        <taxon>Bacillati</taxon>
        <taxon>Actinomycetota</taxon>
        <taxon>Actinomycetes</taxon>
        <taxon>Micromonosporales</taxon>
        <taxon>Micromonosporaceae</taxon>
        <taxon>Winogradskya</taxon>
    </lineage>
</organism>
<evidence type="ECO:0000259" key="2">
    <source>
        <dbReference type="Pfam" id="PF18029"/>
    </source>
</evidence>
<evidence type="ECO:0000313" key="3">
    <source>
        <dbReference type="EMBL" id="GIM67837.1"/>
    </source>
</evidence>
<dbReference type="InterPro" id="IPR041581">
    <property type="entry name" value="Glyoxalase_6"/>
</dbReference>
<accession>A0A919VSH9</accession>